<evidence type="ECO:0000313" key="1">
    <source>
        <dbReference type="EMBL" id="GEU72972.1"/>
    </source>
</evidence>
<comment type="caution">
    <text evidence="1">The sequence shown here is derived from an EMBL/GenBank/DDBJ whole genome shotgun (WGS) entry which is preliminary data.</text>
</comment>
<dbReference type="EMBL" id="BKCJ010006599">
    <property type="protein sequence ID" value="GEU72972.1"/>
    <property type="molecule type" value="Genomic_DNA"/>
</dbReference>
<dbReference type="AlphaFoldDB" id="A0A6L2MJM8"/>
<organism evidence="1">
    <name type="scientific">Tanacetum cinerariifolium</name>
    <name type="common">Dalmatian daisy</name>
    <name type="synonym">Chrysanthemum cinerariifolium</name>
    <dbReference type="NCBI Taxonomy" id="118510"/>
    <lineage>
        <taxon>Eukaryota</taxon>
        <taxon>Viridiplantae</taxon>
        <taxon>Streptophyta</taxon>
        <taxon>Embryophyta</taxon>
        <taxon>Tracheophyta</taxon>
        <taxon>Spermatophyta</taxon>
        <taxon>Magnoliopsida</taxon>
        <taxon>eudicotyledons</taxon>
        <taxon>Gunneridae</taxon>
        <taxon>Pentapetalae</taxon>
        <taxon>asterids</taxon>
        <taxon>campanulids</taxon>
        <taxon>Asterales</taxon>
        <taxon>Asteraceae</taxon>
        <taxon>Asteroideae</taxon>
        <taxon>Anthemideae</taxon>
        <taxon>Anthemidinae</taxon>
        <taxon>Tanacetum</taxon>
    </lineage>
</organism>
<reference evidence="1" key="1">
    <citation type="journal article" date="2019" name="Sci. Rep.">
        <title>Draft genome of Tanacetum cinerariifolium, the natural source of mosquito coil.</title>
        <authorList>
            <person name="Yamashiro T."/>
            <person name="Shiraishi A."/>
            <person name="Satake H."/>
            <person name="Nakayama K."/>
        </authorList>
    </citation>
    <scope>NUCLEOTIDE SEQUENCE</scope>
</reference>
<accession>A0A6L2MJM8</accession>
<sequence>MRGVIVDGAENHPLMLENLKYGSWESHICLFIKGKKYGSMMLDSIDNGPLIYPTVEENRLNRPKKYFELTKAQPLQDECDVQETNIILHVLPPDVYALVNHQEAAKDTWDRVKLLMKATELSYQEFLHNLAFQTEDFDAYDSYCDDISLAKAVLMENLSSCDPDVPSRKHYCQIFQAVKHMLRGRLLASFQDHKHEGGVTRSQDGIKDNDIKIQIQDHSMHMITQRNSQDHKAPIFKKVTFE</sequence>
<protein>
    <recommendedName>
        <fullName evidence="2">Integrase, catalytic region, zinc finger, CCHC-type, peptidase aspartic, catalytic</fullName>
    </recommendedName>
</protein>
<proteinExistence type="predicted"/>
<name>A0A6L2MJM8_TANCI</name>
<gene>
    <name evidence="1" type="ORF">Tci_044950</name>
</gene>
<evidence type="ECO:0008006" key="2">
    <source>
        <dbReference type="Google" id="ProtNLM"/>
    </source>
</evidence>